<gene>
    <name evidence="1" type="ORF">DWZ04_02685</name>
</gene>
<evidence type="ECO:0000313" key="2">
    <source>
        <dbReference type="Proteomes" id="UP000260783"/>
    </source>
</evidence>
<accession>A0A3E2UUR5</accession>
<proteinExistence type="predicted"/>
<protein>
    <submittedName>
        <fullName evidence="1">Uncharacterized protein</fullName>
    </submittedName>
</protein>
<organism evidence="1 2">
    <name type="scientific">Faecalibacterium prausnitzii</name>
    <dbReference type="NCBI Taxonomy" id="853"/>
    <lineage>
        <taxon>Bacteria</taxon>
        <taxon>Bacillati</taxon>
        <taxon>Bacillota</taxon>
        <taxon>Clostridia</taxon>
        <taxon>Eubacteriales</taxon>
        <taxon>Oscillospiraceae</taxon>
        <taxon>Faecalibacterium</taxon>
    </lineage>
</organism>
<name>A0A3E2UUR5_9FIRM</name>
<sequence length="65" mass="7441">MNFKAKSELLVLVLRINVISNFECRSLCMVFLPPFGGVFRLSHLGVMAGYPMQTVIQFSRFDEEL</sequence>
<dbReference type="Proteomes" id="UP000260783">
    <property type="component" value="Unassembled WGS sequence"/>
</dbReference>
<evidence type="ECO:0000313" key="1">
    <source>
        <dbReference type="EMBL" id="RGC00812.1"/>
    </source>
</evidence>
<dbReference type="AlphaFoldDB" id="A0A3E2UUR5"/>
<dbReference type="EMBL" id="QVEW01000002">
    <property type="protein sequence ID" value="RGC00812.1"/>
    <property type="molecule type" value="Genomic_DNA"/>
</dbReference>
<reference evidence="1 2" key="1">
    <citation type="submission" date="2018-08" db="EMBL/GenBank/DDBJ databases">
        <title>A genome reference for cultivated species of the human gut microbiota.</title>
        <authorList>
            <person name="Zou Y."/>
            <person name="Xue W."/>
            <person name="Luo G."/>
        </authorList>
    </citation>
    <scope>NUCLEOTIDE SEQUENCE [LARGE SCALE GENOMIC DNA]</scope>
    <source>
        <strain evidence="1 2">AF29-11BH</strain>
    </source>
</reference>
<comment type="caution">
    <text evidence="1">The sequence shown here is derived from an EMBL/GenBank/DDBJ whole genome shotgun (WGS) entry which is preliminary data.</text>
</comment>